<dbReference type="CDD" id="cd06829">
    <property type="entry name" value="PLPDE_III_CANSDC"/>
    <property type="match status" value="1"/>
</dbReference>
<dbReference type="GO" id="GO:0009089">
    <property type="term" value="P:lysine biosynthetic process via diaminopimelate"/>
    <property type="evidence" value="ECO:0007669"/>
    <property type="project" value="TreeGrafter"/>
</dbReference>
<organism evidence="8 9">
    <name type="scientific">Candidatus Onthocola gallistercoris</name>
    <dbReference type="NCBI Taxonomy" id="2840876"/>
    <lineage>
        <taxon>Bacteria</taxon>
        <taxon>Bacillati</taxon>
        <taxon>Bacillota</taxon>
        <taxon>Bacilli</taxon>
        <taxon>Candidatus Onthocola</taxon>
    </lineage>
</organism>
<evidence type="ECO:0000259" key="7">
    <source>
        <dbReference type="Pfam" id="PF00278"/>
    </source>
</evidence>
<evidence type="ECO:0000256" key="1">
    <source>
        <dbReference type="ARBA" id="ARBA00001933"/>
    </source>
</evidence>
<dbReference type="AlphaFoldDB" id="A0A9D1HGR3"/>
<keyword evidence="2" id="KW-0210">Decarboxylase</keyword>
<dbReference type="PANTHER" id="PTHR43727">
    <property type="entry name" value="DIAMINOPIMELATE DECARBOXYLASE"/>
    <property type="match status" value="1"/>
</dbReference>
<dbReference type="InterPro" id="IPR005730">
    <property type="entry name" value="Nsp_de-COase"/>
</dbReference>
<dbReference type="PANTHER" id="PTHR43727:SF1">
    <property type="entry name" value="CARBOXYNORSPERMIDINE_CARBOXYSPERMIDINE DECARBOXYLASE"/>
    <property type="match status" value="1"/>
</dbReference>
<name>A0A9D1HGR3_9FIRM</name>
<dbReference type="InterPro" id="IPR022643">
    <property type="entry name" value="De-COase2_C"/>
</dbReference>
<dbReference type="FunFam" id="3.20.20.10:FF:000012">
    <property type="entry name" value="Carboxynorspermidine/carboxyspermidine decarboxylase"/>
    <property type="match status" value="1"/>
</dbReference>
<reference evidence="8" key="2">
    <citation type="journal article" date="2021" name="PeerJ">
        <title>Extensive microbial diversity within the chicken gut microbiome revealed by metagenomics and culture.</title>
        <authorList>
            <person name="Gilroy R."/>
            <person name="Ravi A."/>
            <person name="Getino M."/>
            <person name="Pursley I."/>
            <person name="Horton D.L."/>
            <person name="Alikhan N.F."/>
            <person name="Baker D."/>
            <person name="Gharbi K."/>
            <person name="Hall N."/>
            <person name="Watson M."/>
            <person name="Adriaenssens E.M."/>
            <person name="Foster-Nyarko E."/>
            <person name="Jarju S."/>
            <person name="Secka A."/>
            <person name="Antonio M."/>
            <person name="Oren A."/>
            <person name="Chaudhuri R.R."/>
            <person name="La Ragione R."/>
            <person name="Hildebrand F."/>
            <person name="Pallen M.J."/>
        </authorList>
    </citation>
    <scope>NUCLEOTIDE SEQUENCE</scope>
    <source>
        <strain evidence="8">CHK187-14744</strain>
    </source>
</reference>
<dbReference type="Pfam" id="PF00278">
    <property type="entry name" value="Orn_DAP_Arg_deC"/>
    <property type="match status" value="1"/>
</dbReference>
<evidence type="ECO:0000313" key="8">
    <source>
        <dbReference type="EMBL" id="HIU03046.1"/>
    </source>
</evidence>
<evidence type="ECO:0000256" key="4">
    <source>
        <dbReference type="ARBA" id="ARBA00023066"/>
    </source>
</evidence>
<keyword evidence="5 8" id="KW-0456">Lyase</keyword>
<sequence length="373" mass="41899">MRREELRTPCYIIDRQKIENNLKQLKGIKEATGCHILLAQKAFSMYSLYPLIGEYLDGATASGLYEARLGYEEMGKENHIFSPAYRPEEMDEILRYCDHIVFNSLSQLEKYRAKVKAAGRSAGLRINPECSTQEDHAIYDPCAPYSRLGVTADKLAAEALEGVDGLHFHTLCEQNADALAVTLKAVEEKFGVYMRGMKWINFGGGHHITRPDYDRELLKRCITHVQDTYDVQVYLEPGEAVALMGGELRTQVLEVVENGMPIAILDTSAACHMPDVLEMPYRPPLAASGKPGEKGWTCRLTGPTCLAGDVIGDYSFDRPLKAGDVLEFEDMAIYTMVKNNTFNGMRLPDIVLDDGQDCRVVRCFGYEDFKQRL</sequence>
<dbReference type="GO" id="GO:0045312">
    <property type="term" value="P:nor-spermidine biosynthetic process"/>
    <property type="evidence" value="ECO:0007669"/>
    <property type="project" value="InterPro"/>
</dbReference>
<protein>
    <submittedName>
        <fullName evidence="8">Carboxynorspermidine decarboxylase</fullName>
        <ecNumber evidence="8">4.1.1.96</ecNumber>
    </submittedName>
</protein>
<dbReference type="InterPro" id="IPR009006">
    <property type="entry name" value="Ala_racemase/Decarboxylase_C"/>
</dbReference>
<dbReference type="EC" id="4.1.1.96" evidence="8"/>
<accession>A0A9D1HGR3</accession>
<evidence type="ECO:0000256" key="3">
    <source>
        <dbReference type="ARBA" id="ARBA00022898"/>
    </source>
</evidence>
<proteinExistence type="predicted"/>
<evidence type="ECO:0000256" key="6">
    <source>
        <dbReference type="PIRSR" id="PIRSR038941-1"/>
    </source>
</evidence>
<comment type="cofactor">
    <cofactor evidence="1">
        <name>pyridoxal 5'-phosphate</name>
        <dbReference type="ChEBI" id="CHEBI:597326"/>
    </cofactor>
</comment>
<dbReference type="SUPFAM" id="SSF50621">
    <property type="entry name" value="Alanine racemase C-terminal domain-like"/>
    <property type="match status" value="1"/>
</dbReference>
<dbReference type="PIRSF" id="PIRSF038941">
    <property type="entry name" value="NspC"/>
    <property type="match status" value="1"/>
</dbReference>
<dbReference type="SUPFAM" id="SSF51419">
    <property type="entry name" value="PLP-binding barrel"/>
    <property type="match status" value="1"/>
</dbReference>
<evidence type="ECO:0000313" key="9">
    <source>
        <dbReference type="Proteomes" id="UP000824164"/>
    </source>
</evidence>
<feature type="domain" description="Orn/DAP/Arg decarboxylase 2 C-terminal" evidence="7">
    <location>
        <begin position="246"/>
        <end position="331"/>
    </location>
</feature>
<evidence type="ECO:0000256" key="2">
    <source>
        <dbReference type="ARBA" id="ARBA00022793"/>
    </source>
</evidence>
<feature type="binding site" evidence="6">
    <location>
        <position position="239"/>
    </location>
    <ligand>
        <name>substrate</name>
    </ligand>
</feature>
<dbReference type="GO" id="GO:0008836">
    <property type="term" value="F:diaminopimelate decarboxylase activity"/>
    <property type="evidence" value="ECO:0007669"/>
    <property type="project" value="TreeGrafter"/>
</dbReference>
<reference evidence="8" key="1">
    <citation type="submission" date="2020-10" db="EMBL/GenBank/DDBJ databases">
        <authorList>
            <person name="Gilroy R."/>
        </authorList>
    </citation>
    <scope>NUCLEOTIDE SEQUENCE</scope>
    <source>
        <strain evidence="8">CHK187-14744</strain>
    </source>
</reference>
<dbReference type="GO" id="GO:0008295">
    <property type="term" value="P:spermidine biosynthetic process"/>
    <property type="evidence" value="ECO:0007669"/>
    <property type="project" value="UniProtKB-KW"/>
</dbReference>
<keyword evidence="3" id="KW-0663">Pyridoxal phosphate</keyword>
<keyword evidence="4" id="KW-0745">Spermidine biosynthesis</keyword>
<feature type="binding site" evidence="6">
    <location>
        <position position="275"/>
    </location>
    <ligand>
        <name>substrate</name>
    </ligand>
</feature>
<comment type="caution">
    <text evidence="8">The sequence shown here is derived from an EMBL/GenBank/DDBJ whole genome shotgun (WGS) entry which is preliminary data.</text>
</comment>
<dbReference type="NCBIfam" id="TIGR01047">
    <property type="entry name" value="nspC"/>
    <property type="match status" value="1"/>
</dbReference>
<dbReference type="EMBL" id="DVLT01000046">
    <property type="protein sequence ID" value="HIU03046.1"/>
    <property type="molecule type" value="Genomic_DNA"/>
</dbReference>
<dbReference type="InterPro" id="IPR029066">
    <property type="entry name" value="PLP-binding_barrel"/>
</dbReference>
<dbReference type="Proteomes" id="UP000824164">
    <property type="component" value="Unassembled WGS sequence"/>
</dbReference>
<gene>
    <name evidence="8" type="primary">nspC</name>
    <name evidence="8" type="ORF">IAB63_07320</name>
</gene>
<dbReference type="Gene3D" id="3.20.20.10">
    <property type="entry name" value="Alanine racemase"/>
    <property type="match status" value="1"/>
</dbReference>
<dbReference type="Gene3D" id="2.40.37.10">
    <property type="entry name" value="Lyase, Ornithine Decarboxylase, Chain A, domain 1"/>
    <property type="match status" value="1"/>
</dbReference>
<evidence type="ECO:0000256" key="5">
    <source>
        <dbReference type="ARBA" id="ARBA00023239"/>
    </source>
</evidence>